<dbReference type="InterPro" id="IPR024072">
    <property type="entry name" value="DHFR-like_dom_sf"/>
</dbReference>
<feature type="domain" description="Bacterial bifunctional deaminase-reductase C-terminal" evidence="4">
    <location>
        <begin position="3"/>
        <end position="222"/>
    </location>
</feature>
<reference evidence="6" key="1">
    <citation type="submission" date="2023-08" db="EMBL/GenBank/DDBJ databases">
        <title>Rhodospirillaceae gen. nov., a novel taxon isolated from the Yangtze River Yuezi River estuary sludge.</title>
        <authorList>
            <person name="Ruan L."/>
        </authorList>
    </citation>
    <scope>NUCLEOTIDE SEQUENCE [LARGE SCALE GENOMIC DNA]</scope>
    <source>
        <strain evidence="6">R-7</strain>
    </source>
</reference>
<dbReference type="InterPro" id="IPR050765">
    <property type="entry name" value="Riboflavin_Biosynth_HTPR"/>
</dbReference>
<sequence length="234" mass="24584">MKPEVIMLMTSSLDGKLHPSRWTATPDGERKNWGTMFESVHDTLGGDAWIVGRVTMQEMSKAAAHPPAQVPAVQRPLHVAAREAKSFGIVLDPSGRTHFSGSTIGGDHVIALLGRNVDDAHLAELAADGVSYIVAEGAEIDLAAMLETLNQTFGIKRLLLEGGGSVNGSFLAAALVDEVHVLVGPAFDGDVSQQGIVAYPGGLAGKCELSFRSATPIANGMVHLRYAVTPPRAA</sequence>
<dbReference type="InterPro" id="IPR002734">
    <property type="entry name" value="RibDG_C"/>
</dbReference>
<dbReference type="Pfam" id="PF01872">
    <property type="entry name" value="RibD_C"/>
    <property type="match status" value="1"/>
</dbReference>
<dbReference type="Gene3D" id="3.40.430.10">
    <property type="entry name" value="Dihydrofolate Reductase, subunit A"/>
    <property type="match status" value="1"/>
</dbReference>
<evidence type="ECO:0000256" key="2">
    <source>
        <dbReference type="ARBA" id="ARBA00022857"/>
    </source>
</evidence>
<evidence type="ECO:0000256" key="1">
    <source>
        <dbReference type="ARBA" id="ARBA00005104"/>
    </source>
</evidence>
<accession>A0ABU0YKA9</accession>
<proteinExistence type="predicted"/>
<dbReference type="RefSeq" id="WP_379955606.1">
    <property type="nucleotide sequence ID" value="NZ_JAUYVI010000003.1"/>
</dbReference>
<name>A0ABU0YKA9_9PROT</name>
<keyword evidence="2" id="KW-0521">NADP</keyword>
<evidence type="ECO:0000313" key="5">
    <source>
        <dbReference type="EMBL" id="MDQ7248161.1"/>
    </source>
</evidence>
<comment type="pathway">
    <text evidence="1">Cofactor biosynthesis; riboflavin biosynthesis.</text>
</comment>
<keyword evidence="3" id="KW-0560">Oxidoreductase</keyword>
<dbReference type="EMBL" id="JAUYVI010000003">
    <property type="protein sequence ID" value="MDQ7248161.1"/>
    <property type="molecule type" value="Genomic_DNA"/>
</dbReference>
<dbReference type="PANTHER" id="PTHR38011">
    <property type="entry name" value="DIHYDROFOLATE REDUCTASE FAMILY PROTEIN (AFU_ORTHOLOGUE AFUA_8G06820)"/>
    <property type="match status" value="1"/>
</dbReference>
<organism evidence="5 6">
    <name type="scientific">Dongia sedimenti</name>
    <dbReference type="NCBI Taxonomy" id="3064282"/>
    <lineage>
        <taxon>Bacteria</taxon>
        <taxon>Pseudomonadati</taxon>
        <taxon>Pseudomonadota</taxon>
        <taxon>Alphaproteobacteria</taxon>
        <taxon>Rhodospirillales</taxon>
        <taxon>Dongiaceae</taxon>
        <taxon>Dongia</taxon>
    </lineage>
</organism>
<evidence type="ECO:0000259" key="4">
    <source>
        <dbReference type="Pfam" id="PF01872"/>
    </source>
</evidence>
<gene>
    <name evidence="5" type="ORF">Q8A70_10820</name>
</gene>
<evidence type="ECO:0000313" key="6">
    <source>
        <dbReference type="Proteomes" id="UP001230156"/>
    </source>
</evidence>
<dbReference type="Proteomes" id="UP001230156">
    <property type="component" value="Unassembled WGS sequence"/>
</dbReference>
<keyword evidence="6" id="KW-1185">Reference proteome</keyword>
<dbReference type="PANTHER" id="PTHR38011:SF7">
    <property type="entry name" value="2,5-DIAMINO-6-RIBOSYLAMINO-4(3H)-PYRIMIDINONE 5'-PHOSPHATE REDUCTASE"/>
    <property type="match status" value="1"/>
</dbReference>
<protein>
    <submittedName>
        <fullName evidence="5">RibD family protein</fullName>
    </submittedName>
</protein>
<comment type="caution">
    <text evidence="5">The sequence shown here is derived from an EMBL/GenBank/DDBJ whole genome shotgun (WGS) entry which is preliminary data.</text>
</comment>
<dbReference type="SUPFAM" id="SSF53597">
    <property type="entry name" value="Dihydrofolate reductase-like"/>
    <property type="match status" value="1"/>
</dbReference>
<evidence type="ECO:0000256" key="3">
    <source>
        <dbReference type="ARBA" id="ARBA00023002"/>
    </source>
</evidence>